<feature type="compositionally biased region" description="Low complexity" evidence="1">
    <location>
        <begin position="26"/>
        <end position="41"/>
    </location>
</feature>
<gene>
    <name evidence="2" type="ORF">PMAYCL1PPCAC_24617</name>
</gene>
<reference evidence="3" key="1">
    <citation type="submission" date="2022-10" db="EMBL/GenBank/DDBJ databases">
        <title>Genome assembly of Pristionchus species.</title>
        <authorList>
            <person name="Yoshida K."/>
            <person name="Sommer R.J."/>
        </authorList>
    </citation>
    <scope>NUCLEOTIDE SEQUENCE [LARGE SCALE GENOMIC DNA]</scope>
    <source>
        <strain evidence="3">RS5460</strain>
    </source>
</reference>
<sequence length="172" mass="18866">PPGGLDGTQKSTSTITSPSTRKGTRSKAPSTTPSSTDSRSTVTFLPRTNFNLTYLSANDMLADLEKLDKALKWTTRGGKKTEVVTGPSSEPCPEDYFEGEHGCLMLLNIRGKYTNSLSLCQDLLNGDMISFYALTAEFTGISKLMKHNGLPLYRWFVNGFMSPLSRTLLQAQ</sequence>
<name>A0AAN5D1H0_9BILA</name>
<dbReference type="Proteomes" id="UP001328107">
    <property type="component" value="Unassembled WGS sequence"/>
</dbReference>
<evidence type="ECO:0000256" key="1">
    <source>
        <dbReference type="SAM" id="MobiDB-lite"/>
    </source>
</evidence>
<feature type="compositionally biased region" description="Polar residues" evidence="1">
    <location>
        <begin position="8"/>
        <end position="21"/>
    </location>
</feature>
<feature type="region of interest" description="Disordered" evidence="1">
    <location>
        <begin position="1"/>
        <end position="41"/>
    </location>
</feature>
<dbReference type="AlphaFoldDB" id="A0AAN5D1H0"/>
<dbReference type="EMBL" id="BTRK01000005">
    <property type="protein sequence ID" value="GMR54422.1"/>
    <property type="molecule type" value="Genomic_DNA"/>
</dbReference>
<protein>
    <submittedName>
        <fullName evidence="2">Uncharacterized protein</fullName>
    </submittedName>
</protein>
<organism evidence="2 3">
    <name type="scientific">Pristionchus mayeri</name>
    <dbReference type="NCBI Taxonomy" id="1317129"/>
    <lineage>
        <taxon>Eukaryota</taxon>
        <taxon>Metazoa</taxon>
        <taxon>Ecdysozoa</taxon>
        <taxon>Nematoda</taxon>
        <taxon>Chromadorea</taxon>
        <taxon>Rhabditida</taxon>
        <taxon>Rhabditina</taxon>
        <taxon>Diplogasteromorpha</taxon>
        <taxon>Diplogasteroidea</taxon>
        <taxon>Neodiplogasteridae</taxon>
        <taxon>Pristionchus</taxon>
    </lineage>
</organism>
<evidence type="ECO:0000313" key="3">
    <source>
        <dbReference type="Proteomes" id="UP001328107"/>
    </source>
</evidence>
<evidence type="ECO:0000313" key="2">
    <source>
        <dbReference type="EMBL" id="GMR54422.1"/>
    </source>
</evidence>
<proteinExistence type="predicted"/>
<accession>A0AAN5D1H0</accession>
<comment type="caution">
    <text evidence="2">The sequence shown here is derived from an EMBL/GenBank/DDBJ whole genome shotgun (WGS) entry which is preliminary data.</text>
</comment>
<feature type="non-terminal residue" evidence="2">
    <location>
        <position position="172"/>
    </location>
</feature>
<feature type="non-terminal residue" evidence="2">
    <location>
        <position position="1"/>
    </location>
</feature>
<keyword evidence="3" id="KW-1185">Reference proteome</keyword>